<sequence length="162" mass="17210">MALFLPSKLLIPAMFSLLLFATFKPALSYSYGASSISLAPSYLPKMPKISYMAPALPPDIMPVFPSPGTTTGEAPSSNLPTIPSSPSPPNPDDLEPNSAFAPFGSMATATSAAGPLGDARRVPVAFASVFVLLLWWLVVGRNFLEGCQFIIFYSQDKDSFAS</sequence>
<gene>
    <name evidence="4" type="ORF">LUZ61_020912</name>
</gene>
<dbReference type="InterPro" id="IPR039346">
    <property type="entry name" value="AGP25/26"/>
</dbReference>
<comment type="caution">
    <text evidence="4">The sequence shown here is derived from an EMBL/GenBank/DDBJ whole genome shotgun (WGS) entry which is preliminary data.</text>
</comment>
<keyword evidence="2" id="KW-0472">Membrane</keyword>
<keyword evidence="5" id="KW-1185">Reference proteome</keyword>
<accession>A0AAD5ZE05</accession>
<feature type="signal peptide" evidence="3">
    <location>
        <begin position="1"/>
        <end position="28"/>
    </location>
</feature>
<evidence type="ECO:0000313" key="4">
    <source>
        <dbReference type="EMBL" id="KAJ3691748.1"/>
    </source>
</evidence>
<dbReference type="EMBL" id="JAMRDG010000002">
    <property type="protein sequence ID" value="KAJ3691748.1"/>
    <property type="molecule type" value="Genomic_DNA"/>
</dbReference>
<feature type="region of interest" description="Disordered" evidence="1">
    <location>
        <begin position="63"/>
        <end position="95"/>
    </location>
</feature>
<name>A0AAD5ZE05_9POAL</name>
<evidence type="ECO:0000256" key="3">
    <source>
        <dbReference type="SAM" id="SignalP"/>
    </source>
</evidence>
<evidence type="ECO:0000256" key="2">
    <source>
        <dbReference type="SAM" id="Phobius"/>
    </source>
</evidence>
<evidence type="ECO:0000313" key="5">
    <source>
        <dbReference type="Proteomes" id="UP001210211"/>
    </source>
</evidence>
<dbReference type="AlphaFoldDB" id="A0AAD5ZE05"/>
<feature type="chain" id="PRO_5042154071" evidence="3">
    <location>
        <begin position="29"/>
        <end position="162"/>
    </location>
</feature>
<proteinExistence type="predicted"/>
<evidence type="ECO:0000256" key="1">
    <source>
        <dbReference type="SAM" id="MobiDB-lite"/>
    </source>
</evidence>
<keyword evidence="2" id="KW-0812">Transmembrane</keyword>
<dbReference type="PANTHER" id="PTHR35725:SF4">
    <property type="entry name" value="CLASSICAL ARABINOGALACTAN PROTEIN 26"/>
    <property type="match status" value="1"/>
</dbReference>
<dbReference type="Proteomes" id="UP001210211">
    <property type="component" value="Unassembled WGS sequence"/>
</dbReference>
<keyword evidence="2" id="KW-1133">Transmembrane helix</keyword>
<reference evidence="4 5" key="1">
    <citation type="journal article" date="2022" name="Cell">
        <title>Repeat-based holocentromeres influence genome architecture and karyotype evolution.</title>
        <authorList>
            <person name="Hofstatter P.G."/>
            <person name="Thangavel G."/>
            <person name="Lux T."/>
            <person name="Neumann P."/>
            <person name="Vondrak T."/>
            <person name="Novak P."/>
            <person name="Zhang M."/>
            <person name="Costa L."/>
            <person name="Castellani M."/>
            <person name="Scott A."/>
            <person name="Toegelov H."/>
            <person name="Fuchs J."/>
            <person name="Mata-Sucre Y."/>
            <person name="Dias Y."/>
            <person name="Vanzela A.L.L."/>
            <person name="Huettel B."/>
            <person name="Almeida C.C.S."/>
            <person name="Simkova H."/>
            <person name="Souza G."/>
            <person name="Pedrosa-Harand A."/>
            <person name="Macas J."/>
            <person name="Mayer K.F.X."/>
            <person name="Houben A."/>
            <person name="Marques A."/>
        </authorList>
    </citation>
    <scope>NUCLEOTIDE SEQUENCE [LARGE SCALE GENOMIC DNA]</scope>
    <source>
        <strain evidence="4">RhyTen1mFocal</strain>
    </source>
</reference>
<organism evidence="4 5">
    <name type="scientific">Rhynchospora tenuis</name>
    <dbReference type="NCBI Taxonomy" id="198213"/>
    <lineage>
        <taxon>Eukaryota</taxon>
        <taxon>Viridiplantae</taxon>
        <taxon>Streptophyta</taxon>
        <taxon>Embryophyta</taxon>
        <taxon>Tracheophyta</taxon>
        <taxon>Spermatophyta</taxon>
        <taxon>Magnoliopsida</taxon>
        <taxon>Liliopsida</taxon>
        <taxon>Poales</taxon>
        <taxon>Cyperaceae</taxon>
        <taxon>Cyperoideae</taxon>
        <taxon>Rhynchosporeae</taxon>
        <taxon>Rhynchospora</taxon>
    </lineage>
</organism>
<dbReference type="PANTHER" id="PTHR35725">
    <property type="entry name" value="CLASSICAL ARABINOGALACTAN PROTEIN 26"/>
    <property type="match status" value="1"/>
</dbReference>
<feature type="transmembrane region" description="Helical" evidence="2">
    <location>
        <begin position="124"/>
        <end position="144"/>
    </location>
</feature>
<keyword evidence="3" id="KW-0732">Signal</keyword>
<protein>
    <submittedName>
        <fullName evidence="4">Uncharacterized protein</fullName>
    </submittedName>
</protein>